<dbReference type="EMBL" id="VVIW01000009">
    <property type="protein sequence ID" value="NHZ41773.1"/>
    <property type="molecule type" value="Genomic_DNA"/>
</dbReference>
<comment type="caution">
    <text evidence="10">The sequence shown here is derived from an EMBL/GenBank/DDBJ whole genome shotgun (WGS) entry which is preliminary data.</text>
</comment>
<dbReference type="SUPFAM" id="SSF117856">
    <property type="entry name" value="AF0104/ALDC/Ptd012-like"/>
    <property type="match status" value="1"/>
</dbReference>
<sequence>MRLACRRVAKLASPGRPASNTGRSAARPSSTKEIAIPSALSCRRWVAGLVLGAASLAGAAQEPALYVYSTIDALLAGVYEGELTIGQLSARGDFGIGTYNGLDGELVAHEGRFYHVRADGSVRIAAPTDRTPLAYVLPFAPTRSVALGAAASLPALEALADQQLGNKNMFYAIEIKGRFTGISTRAIPAQVRPYRPLAEVSKSQNVFARDAVAGTLVGIRSPSLSKGISVPGYHWHFISDDRSFGGHVLGTALERGVLRLAQVRRLEVELPLNDDFARADQDKDRAAELRKVESAQHDKNDKAQDKSQDKAQDGNPKP</sequence>
<feature type="compositionally biased region" description="Basic and acidic residues" evidence="9">
    <location>
        <begin position="277"/>
        <end position="312"/>
    </location>
</feature>
<dbReference type="Pfam" id="PF03306">
    <property type="entry name" value="AAL_decarboxy"/>
    <property type="match status" value="1"/>
</dbReference>
<dbReference type="PANTHER" id="PTHR35524:SF1">
    <property type="entry name" value="ALPHA-ACETOLACTATE DECARBOXYLASE"/>
    <property type="match status" value="1"/>
</dbReference>
<evidence type="ECO:0000256" key="7">
    <source>
        <dbReference type="ARBA" id="ARBA00023061"/>
    </source>
</evidence>
<keyword evidence="8 10" id="KW-0456">Lyase</keyword>
<dbReference type="RefSeq" id="WP_167077544.1">
    <property type="nucleotide sequence ID" value="NZ_VVIW01000009.1"/>
</dbReference>
<comment type="catalytic activity">
    <reaction evidence="1">
        <text>(2S)-2-acetolactate + H(+) = (R)-acetoin + CO2</text>
        <dbReference type="Rhea" id="RHEA:21580"/>
        <dbReference type="ChEBI" id="CHEBI:15378"/>
        <dbReference type="ChEBI" id="CHEBI:15686"/>
        <dbReference type="ChEBI" id="CHEBI:16526"/>
        <dbReference type="ChEBI" id="CHEBI:58476"/>
        <dbReference type="EC" id="4.1.1.5"/>
    </reaction>
</comment>
<dbReference type="InterPro" id="IPR005128">
    <property type="entry name" value="Acetolactate_a_deCO2ase"/>
</dbReference>
<organism evidence="10 11">
    <name type="scientific">Massilia aquatica</name>
    <dbReference type="NCBI Taxonomy" id="2609000"/>
    <lineage>
        <taxon>Bacteria</taxon>
        <taxon>Pseudomonadati</taxon>
        <taxon>Pseudomonadota</taxon>
        <taxon>Betaproteobacteria</taxon>
        <taxon>Burkholderiales</taxon>
        <taxon>Oxalobacteraceae</taxon>
        <taxon>Telluria group</taxon>
        <taxon>Massilia</taxon>
    </lineage>
</organism>
<evidence type="ECO:0000256" key="5">
    <source>
        <dbReference type="ARBA" id="ARBA00020164"/>
    </source>
</evidence>
<evidence type="ECO:0000256" key="2">
    <source>
        <dbReference type="ARBA" id="ARBA00005170"/>
    </source>
</evidence>
<dbReference type="GO" id="GO:0047605">
    <property type="term" value="F:acetolactate decarboxylase activity"/>
    <property type="evidence" value="ECO:0007669"/>
    <property type="project" value="UniProtKB-EC"/>
</dbReference>
<keyword evidence="11" id="KW-1185">Reference proteome</keyword>
<comment type="similarity">
    <text evidence="3">Belongs to the alpha-acetolactate decarboxylase family.</text>
</comment>
<name>A0ABX0M3I6_9BURK</name>
<evidence type="ECO:0000313" key="11">
    <source>
        <dbReference type="Proteomes" id="UP000819052"/>
    </source>
</evidence>
<feature type="region of interest" description="Disordered" evidence="9">
    <location>
        <begin position="277"/>
        <end position="318"/>
    </location>
</feature>
<evidence type="ECO:0000256" key="8">
    <source>
        <dbReference type="ARBA" id="ARBA00023239"/>
    </source>
</evidence>
<evidence type="ECO:0000256" key="4">
    <source>
        <dbReference type="ARBA" id="ARBA00013204"/>
    </source>
</evidence>
<dbReference type="NCBIfam" id="TIGR01252">
    <property type="entry name" value="acetolac_decarb"/>
    <property type="match status" value="1"/>
</dbReference>
<reference evidence="10 11" key="1">
    <citation type="submission" date="2019-09" db="EMBL/GenBank/DDBJ databases">
        <title>Taxonomy of Antarctic Massilia spp.: description of Massilia rubra sp. nov., Massilia aquatica sp. nov., Massilia mucilaginosa sp. nov., Massilia frigida sp. nov. isolated from streams, lakes and regoliths.</title>
        <authorList>
            <person name="Holochova P."/>
            <person name="Sedlacek I."/>
            <person name="Kralova S."/>
            <person name="Maslanova I."/>
            <person name="Busse H.-J."/>
            <person name="Stankova E."/>
            <person name="Vrbovska V."/>
            <person name="Kovarovic V."/>
            <person name="Bartak M."/>
            <person name="Svec P."/>
            <person name="Pantucek R."/>
        </authorList>
    </citation>
    <scope>NUCLEOTIDE SEQUENCE [LARGE SCALE GENOMIC DNA]</scope>
    <source>
        <strain evidence="10 11">CCM 8693</strain>
    </source>
</reference>
<keyword evidence="7" id="KW-0005">Acetoin biosynthesis</keyword>
<dbReference type="EC" id="4.1.1.5" evidence="4"/>
<dbReference type="PANTHER" id="PTHR35524">
    <property type="entry name" value="ALPHA-ACETOLACTATE DECARBOXYLASE"/>
    <property type="match status" value="1"/>
</dbReference>
<dbReference type="Gene3D" id="3.30.1330.80">
    <property type="entry name" value="Hypothetical protein, similar to alpha- acetolactate decarboxylase, domain 2"/>
    <property type="match status" value="2"/>
</dbReference>
<keyword evidence="6" id="KW-0210">Decarboxylase</keyword>
<comment type="pathway">
    <text evidence="2">Polyol metabolism; (R,R)-butane-2,3-diol biosynthesis; (R,R)-butane-2,3-diol from pyruvate: step 2/3.</text>
</comment>
<evidence type="ECO:0000313" key="10">
    <source>
        <dbReference type="EMBL" id="NHZ41773.1"/>
    </source>
</evidence>
<proteinExistence type="inferred from homology"/>
<evidence type="ECO:0000256" key="1">
    <source>
        <dbReference type="ARBA" id="ARBA00001784"/>
    </source>
</evidence>
<dbReference type="CDD" id="cd17299">
    <property type="entry name" value="acetolactate_decarboxylase"/>
    <property type="match status" value="1"/>
</dbReference>
<accession>A0ABX0M3I6</accession>
<gene>
    <name evidence="10" type="primary">budA</name>
    <name evidence="10" type="ORF">F1609_16620</name>
</gene>
<evidence type="ECO:0000256" key="3">
    <source>
        <dbReference type="ARBA" id="ARBA00007106"/>
    </source>
</evidence>
<dbReference type="Proteomes" id="UP000819052">
    <property type="component" value="Unassembled WGS sequence"/>
</dbReference>
<evidence type="ECO:0000256" key="9">
    <source>
        <dbReference type="SAM" id="MobiDB-lite"/>
    </source>
</evidence>
<evidence type="ECO:0000256" key="6">
    <source>
        <dbReference type="ARBA" id="ARBA00022793"/>
    </source>
</evidence>
<protein>
    <recommendedName>
        <fullName evidence="5">Alpha-acetolactate decarboxylase</fullName>
        <ecNumber evidence="4">4.1.1.5</ecNumber>
    </recommendedName>
</protein>